<dbReference type="OrthoDB" id="289038at2759"/>
<feature type="compositionally biased region" description="Basic and acidic residues" evidence="1">
    <location>
        <begin position="161"/>
        <end position="170"/>
    </location>
</feature>
<accession>A0A843UTW3</accession>
<evidence type="ECO:0000313" key="3">
    <source>
        <dbReference type="Proteomes" id="UP000652761"/>
    </source>
</evidence>
<protein>
    <submittedName>
        <fullName evidence="2">Uncharacterized protein</fullName>
    </submittedName>
</protein>
<feature type="compositionally biased region" description="Basic and acidic residues" evidence="1">
    <location>
        <begin position="130"/>
        <end position="149"/>
    </location>
</feature>
<dbReference type="InterPro" id="IPR044743">
    <property type="entry name" value="Ubl_USP48"/>
</dbReference>
<dbReference type="GO" id="GO:0004843">
    <property type="term" value="F:cysteine-type deubiquitinase activity"/>
    <property type="evidence" value="ECO:0007669"/>
    <property type="project" value="InterPro"/>
</dbReference>
<name>A0A843UTW3_COLES</name>
<dbReference type="CDD" id="cd01795">
    <property type="entry name" value="Ubl_USP48"/>
    <property type="match status" value="1"/>
</dbReference>
<comment type="caution">
    <text evidence="2">The sequence shown here is derived from an EMBL/GenBank/DDBJ whole genome shotgun (WGS) entry which is preliminary data.</text>
</comment>
<gene>
    <name evidence="2" type="ORF">Taro_019484</name>
</gene>
<dbReference type="Proteomes" id="UP000652761">
    <property type="component" value="Unassembled WGS sequence"/>
</dbReference>
<dbReference type="GO" id="GO:0016579">
    <property type="term" value="P:protein deubiquitination"/>
    <property type="evidence" value="ECO:0007669"/>
    <property type="project" value="InterPro"/>
</dbReference>
<feature type="region of interest" description="Disordered" evidence="1">
    <location>
        <begin position="130"/>
        <end position="170"/>
    </location>
</feature>
<organism evidence="2 3">
    <name type="scientific">Colocasia esculenta</name>
    <name type="common">Wild taro</name>
    <name type="synonym">Arum esculentum</name>
    <dbReference type="NCBI Taxonomy" id="4460"/>
    <lineage>
        <taxon>Eukaryota</taxon>
        <taxon>Viridiplantae</taxon>
        <taxon>Streptophyta</taxon>
        <taxon>Embryophyta</taxon>
        <taxon>Tracheophyta</taxon>
        <taxon>Spermatophyta</taxon>
        <taxon>Magnoliopsida</taxon>
        <taxon>Liliopsida</taxon>
        <taxon>Araceae</taxon>
        <taxon>Aroideae</taxon>
        <taxon>Colocasieae</taxon>
        <taxon>Colocasia</taxon>
    </lineage>
</organism>
<dbReference type="GO" id="GO:0004197">
    <property type="term" value="F:cysteine-type endopeptidase activity"/>
    <property type="evidence" value="ECO:0007669"/>
    <property type="project" value="InterPro"/>
</dbReference>
<evidence type="ECO:0000313" key="2">
    <source>
        <dbReference type="EMBL" id="MQL86938.1"/>
    </source>
</evidence>
<evidence type="ECO:0000256" key="1">
    <source>
        <dbReference type="SAM" id="MobiDB-lite"/>
    </source>
</evidence>
<dbReference type="EMBL" id="NMUH01000940">
    <property type="protein sequence ID" value="MQL86938.1"/>
    <property type="molecule type" value="Genomic_DNA"/>
</dbReference>
<keyword evidence="3" id="KW-1185">Reference proteome</keyword>
<proteinExistence type="predicted"/>
<reference evidence="2" key="1">
    <citation type="submission" date="2017-07" db="EMBL/GenBank/DDBJ databases">
        <title>Taro Niue Genome Assembly and Annotation.</title>
        <authorList>
            <person name="Atibalentja N."/>
            <person name="Keating K."/>
            <person name="Fields C.J."/>
        </authorList>
    </citation>
    <scope>NUCLEOTIDE SEQUENCE</scope>
    <source>
        <strain evidence="2">Niue_2</strain>
        <tissue evidence="2">Leaf</tissue>
    </source>
</reference>
<dbReference type="AlphaFoldDB" id="A0A843UTW3"/>
<sequence length="170" mass="18849">MGSSLPKKPVGLTMVPESDWKLFCQEWDVAEDKGILSEIVFAKGVTSKLVGSCEEVPMVEEDLNSSHDTVVELEAKDLMVKTDPDVVKENQKLHKGSVEIEDDSATLADKNIFPGDVLWVTDSEIHENRDIADELSEQKDETREAEEGFRGTLLTSGVSFQERHDPTVSS</sequence>